<dbReference type="InterPro" id="IPR015886">
    <property type="entry name" value="H2TH_FPG"/>
</dbReference>
<comment type="catalytic activity">
    <reaction evidence="1">
        <text>Hydrolysis of DNA containing ring-opened 7-methylguanine residues, releasing 2,6-diamino-4-hydroxy-5-(N-methyl)formamidopyrimidine.</text>
        <dbReference type="EC" id="3.2.2.23"/>
    </reaction>
</comment>
<dbReference type="PANTHER" id="PTHR22993:SF9">
    <property type="entry name" value="FORMAMIDOPYRIMIDINE-DNA GLYCOSYLASE"/>
    <property type="match status" value="1"/>
</dbReference>
<organism evidence="11 12">
    <name type="scientific">Triparma columacea</name>
    <dbReference type="NCBI Taxonomy" id="722753"/>
    <lineage>
        <taxon>Eukaryota</taxon>
        <taxon>Sar</taxon>
        <taxon>Stramenopiles</taxon>
        <taxon>Ochrophyta</taxon>
        <taxon>Bolidophyceae</taxon>
        <taxon>Parmales</taxon>
        <taxon>Triparmaceae</taxon>
        <taxon>Triparma</taxon>
    </lineage>
</organism>
<evidence type="ECO:0000256" key="1">
    <source>
        <dbReference type="ARBA" id="ARBA00001668"/>
    </source>
</evidence>
<evidence type="ECO:0000259" key="10">
    <source>
        <dbReference type="PROSITE" id="PS51068"/>
    </source>
</evidence>
<evidence type="ECO:0000256" key="4">
    <source>
        <dbReference type="ARBA" id="ARBA00022801"/>
    </source>
</evidence>
<dbReference type="InterPro" id="IPR012319">
    <property type="entry name" value="FPG_cat"/>
</dbReference>
<keyword evidence="3" id="KW-0227">DNA damage</keyword>
<dbReference type="Pfam" id="PF01149">
    <property type="entry name" value="Fapy_DNA_glyco"/>
    <property type="match status" value="1"/>
</dbReference>
<keyword evidence="4" id="KW-0378">Hydrolase</keyword>
<dbReference type="GO" id="GO:0008534">
    <property type="term" value="F:oxidized purine nucleobase lesion DNA N-glycosylase activity"/>
    <property type="evidence" value="ECO:0007669"/>
    <property type="project" value="UniProtKB-EC"/>
</dbReference>
<dbReference type="PROSITE" id="PS51068">
    <property type="entry name" value="FPG_CAT"/>
    <property type="match status" value="1"/>
</dbReference>
<proteinExistence type="inferred from homology"/>
<dbReference type="SMART" id="SM00898">
    <property type="entry name" value="Fapy_DNA_glyco"/>
    <property type="match status" value="1"/>
</dbReference>
<evidence type="ECO:0000256" key="6">
    <source>
        <dbReference type="ARBA" id="ARBA00023204"/>
    </source>
</evidence>
<keyword evidence="5" id="KW-0238">DNA-binding</keyword>
<dbReference type="Gene3D" id="3.20.190.10">
    <property type="entry name" value="MutM-like, N-terminal"/>
    <property type="match status" value="1"/>
</dbReference>
<accession>A0A9W7G0Z6</accession>
<dbReference type="InterPro" id="IPR010979">
    <property type="entry name" value="Ribosomal_uS13-like_H2TH"/>
</dbReference>
<dbReference type="OrthoDB" id="10031947at2759"/>
<evidence type="ECO:0000313" key="11">
    <source>
        <dbReference type="EMBL" id="GMI31445.1"/>
    </source>
</evidence>
<evidence type="ECO:0000256" key="5">
    <source>
        <dbReference type="ARBA" id="ARBA00023125"/>
    </source>
</evidence>
<protein>
    <recommendedName>
        <fullName evidence="10">Formamidopyrimidine-DNA glycosylase catalytic domain-containing protein</fullName>
    </recommendedName>
</protein>
<dbReference type="GO" id="GO:0008270">
    <property type="term" value="F:zinc ion binding"/>
    <property type="evidence" value="ECO:0007669"/>
    <property type="project" value="InterPro"/>
</dbReference>
<dbReference type="EMBL" id="BRYA01000008">
    <property type="protein sequence ID" value="GMI31445.1"/>
    <property type="molecule type" value="Genomic_DNA"/>
</dbReference>
<evidence type="ECO:0000313" key="12">
    <source>
        <dbReference type="Proteomes" id="UP001165065"/>
    </source>
</evidence>
<evidence type="ECO:0000256" key="9">
    <source>
        <dbReference type="ARBA" id="ARBA00023295"/>
    </source>
</evidence>
<dbReference type="AlphaFoldDB" id="A0A9W7G0Z6"/>
<sequence>MMPEGPEVRTISSGVNRVLKSSGGHNLVSMSVLSGRYTKHGDPKGWGEMIESLNKGGGKKVEEWKCKGKFQYLTLEGGYSIWVTLGMSGKFEFASSDGATIGRHGRVMFCFEPMDGSGVKRLIFDDARNFGTVRCCSDVKELEDKLGTIGPDILEVGEGELTAEDFVGIVRGLRTNPNVCKFLMNQKRLSGVGNYILAEGLYKANVDPWIGVKDVEDETLKALITALKETATTSFQAQGLTRSSGGTFRSLDGSKGKFEFKLMVYGKETCPKGEKVWRIVDGPHGRAIWFVMSQVEEGRRDDIRLIAEKKK</sequence>
<reference evidence="12" key="1">
    <citation type="journal article" date="2023" name="Commun. Biol.">
        <title>Genome analysis of Parmales, the sister group of diatoms, reveals the evolutionary specialization of diatoms from phago-mixotrophs to photoautotrophs.</title>
        <authorList>
            <person name="Ban H."/>
            <person name="Sato S."/>
            <person name="Yoshikawa S."/>
            <person name="Yamada K."/>
            <person name="Nakamura Y."/>
            <person name="Ichinomiya M."/>
            <person name="Sato N."/>
            <person name="Blanc-Mathieu R."/>
            <person name="Endo H."/>
            <person name="Kuwata A."/>
            <person name="Ogata H."/>
        </authorList>
    </citation>
    <scope>NUCLEOTIDE SEQUENCE [LARGE SCALE GENOMIC DNA]</scope>
</reference>
<dbReference type="Proteomes" id="UP001165065">
    <property type="component" value="Unassembled WGS sequence"/>
</dbReference>
<evidence type="ECO:0000256" key="8">
    <source>
        <dbReference type="ARBA" id="ARBA00023268"/>
    </source>
</evidence>
<dbReference type="SUPFAM" id="SSF81624">
    <property type="entry name" value="N-terminal domain of MutM-like DNA repair proteins"/>
    <property type="match status" value="1"/>
</dbReference>
<dbReference type="Gene3D" id="1.10.8.50">
    <property type="match status" value="1"/>
</dbReference>
<dbReference type="GO" id="GO:0005634">
    <property type="term" value="C:nucleus"/>
    <property type="evidence" value="ECO:0007669"/>
    <property type="project" value="TreeGrafter"/>
</dbReference>
<feature type="domain" description="Formamidopyrimidine-DNA glycosylase catalytic" evidence="10">
    <location>
        <begin position="3"/>
        <end position="131"/>
    </location>
</feature>
<comment type="caution">
    <text evidence="11">The sequence shown here is derived from an EMBL/GenBank/DDBJ whole genome shotgun (WGS) entry which is preliminary data.</text>
</comment>
<keyword evidence="12" id="KW-1185">Reference proteome</keyword>
<evidence type="ECO:0000256" key="7">
    <source>
        <dbReference type="ARBA" id="ARBA00023239"/>
    </source>
</evidence>
<dbReference type="GO" id="GO:0003906">
    <property type="term" value="F:DNA-(apurinic or apyrimidinic site) endonuclease activity"/>
    <property type="evidence" value="ECO:0007669"/>
    <property type="project" value="InterPro"/>
</dbReference>
<dbReference type="SMART" id="SM01232">
    <property type="entry name" value="H2TH"/>
    <property type="match status" value="1"/>
</dbReference>
<comment type="similarity">
    <text evidence="2">Belongs to the FPG family.</text>
</comment>
<dbReference type="GO" id="GO:0016829">
    <property type="term" value="F:lyase activity"/>
    <property type="evidence" value="ECO:0007669"/>
    <property type="project" value="UniProtKB-KW"/>
</dbReference>
<keyword evidence="9" id="KW-0326">Glycosidase</keyword>
<keyword evidence="7" id="KW-0456">Lyase</keyword>
<evidence type="ECO:0000256" key="2">
    <source>
        <dbReference type="ARBA" id="ARBA00009409"/>
    </source>
</evidence>
<dbReference type="PANTHER" id="PTHR22993">
    <property type="entry name" value="FORMAMIDOPYRIMIDINE-DNA GLYCOSYLASE"/>
    <property type="match status" value="1"/>
</dbReference>
<dbReference type="GO" id="GO:0006284">
    <property type="term" value="P:base-excision repair"/>
    <property type="evidence" value="ECO:0007669"/>
    <property type="project" value="InterPro"/>
</dbReference>
<dbReference type="SUPFAM" id="SSF46946">
    <property type="entry name" value="S13-like H2TH domain"/>
    <property type="match status" value="1"/>
</dbReference>
<evidence type="ECO:0000256" key="3">
    <source>
        <dbReference type="ARBA" id="ARBA00022763"/>
    </source>
</evidence>
<name>A0A9W7G0Z6_9STRA</name>
<gene>
    <name evidence="11" type="ORF">TrCOL_g851</name>
</gene>
<dbReference type="InterPro" id="IPR035937">
    <property type="entry name" value="FPG_N"/>
</dbReference>
<dbReference type="GO" id="GO:0003684">
    <property type="term" value="F:damaged DNA binding"/>
    <property type="evidence" value="ECO:0007669"/>
    <property type="project" value="InterPro"/>
</dbReference>
<keyword evidence="8" id="KW-0511">Multifunctional enzyme</keyword>
<keyword evidence="6" id="KW-0234">DNA repair</keyword>